<sequence>MSDSADFEEGEVDDISDFEDGNLGDVGTVFPLGDGSCDGSPSHRGVSHGSWREAYRDRDVRDIGVSHKHGERTKESLLRFLSDDEPTSRRKTSGVKRKRKRREWVPGSAERAQGTRQDRAKCRFYLEGRCNKGSECPFSHGFTPAKKQELCKFYATGGCSKGSSCPFLHGEFPCKFFHLSKNCYHGGNCRFSHKPLTPSTRSLLDKLVDDQNRSSRSAESAIFNREASSMYAPPITQFPQGALTEPYGDVDYRHMVHSGSTGTGIQPGVPCGFQPSPQAVARRPPLESHAQHFRRPIDESRLRPPPGYGGPPPFRGPFPPPYRFHPGKSYPLPHRPPLASGNREPPMPYPPQRFRPPYHDNGGENFCNNSSTNADDYSPEQFTKLTDLKKQETKPSSPPPLESPVNDQREVPPKMTVSKDIVVYLNEKPSAGATPVTFKWHIIPLELDKSPHQLPPSATNANPADPRLKARPQLPVLLTIPSASTEEKQSEVKNPPQPERRKRPKLTLNEMANTFAKTGHRVQSKTPVLYSNILDPRLLKRQKIESEVASPETAVEEEQSLTPKALRVVFSP</sequence>
<dbReference type="Gene3D" id="1.20.120.1350">
    <property type="entry name" value="Pneumovirus matrix protein 2 (M2), zinc-binding domain"/>
    <property type="match status" value="1"/>
</dbReference>
<reference evidence="11" key="1">
    <citation type="submission" date="2017-02" db="UniProtKB">
        <authorList>
            <consortium name="WormBaseParasite"/>
        </authorList>
    </citation>
    <scope>IDENTIFICATION</scope>
</reference>
<feature type="domain" description="C3H1-type" evidence="8">
    <location>
        <begin position="145"/>
        <end position="172"/>
    </location>
</feature>
<keyword evidence="2 6" id="KW-0479">Metal-binding</keyword>
<feature type="zinc finger region" description="C3H1-type" evidence="6">
    <location>
        <begin position="173"/>
        <end position="196"/>
    </location>
</feature>
<dbReference type="SMART" id="SM00356">
    <property type="entry name" value="ZnF_C3H1"/>
    <property type="match status" value="3"/>
</dbReference>
<keyword evidence="4 6" id="KW-0863">Zinc-finger</keyword>
<feature type="compositionally biased region" description="Basic residues" evidence="7">
    <location>
        <begin position="89"/>
        <end position="102"/>
    </location>
</feature>
<evidence type="ECO:0000256" key="1">
    <source>
        <dbReference type="ARBA" id="ARBA00022553"/>
    </source>
</evidence>
<feature type="zinc finger region" description="C3H1-type" evidence="6">
    <location>
        <begin position="116"/>
        <end position="143"/>
    </location>
</feature>
<dbReference type="Pfam" id="PF22623">
    <property type="entry name" value="zf-CCCH_9"/>
    <property type="match status" value="1"/>
</dbReference>
<dbReference type="SUPFAM" id="SSF90229">
    <property type="entry name" value="CCCH zinc finger"/>
    <property type="match status" value="3"/>
</dbReference>
<protein>
    <submittedName>
        <fullName evidence="11">Zinc finger CCCH domain-containing protein 6</fullName>
    </submittedName>
</protein>
<gene>
    <name evidence="9" type="ORF">TASK_LOCUS4537</name>
</gene>
<feature type="region of interest" description="Disordered" evidence="7">
    <location>
        <begin position="77"/>
        <end position="112"/>
    </location>
</feature>
<evidence type="ECO:0000256" key="4">
    <source>
        <dbReference type="ARBA" id="ARBA00022771"/>
    </source>
</evidence>
<name>A0A0R3W3M5_TAEAS</name>
<dbReference type="Pfam" id="PF18345">
    <property type="entry name" value="zf_CCCH_4"/>
    <property type="match status" value="1"/>
</dbReference>
<dbReference type="GO" id="GO:0005634">
    <property type="term" value="C:nucleus"/>
    <property type="evidence" value="ECO:0007669"/>
    <property type="project" value="TreeGrafter"/>
</dbReference>
<dbReference type="InterPro" id="IPR000571">
    <property type="entry name" value="Znf_CCCH"/>
</dbReference>
<evidence type="ECO:0000256" key="6">
    <source>
        <dbReference type="PROSITE-ProRule" id="PRU00723"/>
    </source>
</evidence>
<dbReference type="InterPro" id="IPR036855">
    <property type="entry name" value="Znf_CCCH_sf"/>
</dbReference>
<feature type="domain" description="C3H1-type" evidence="8">
    <location>
        <begin position="173"/>
        <end position="196"/>
    </location>
</feature>
<dbReference type="AlphaFoldDB" id="A0A0R3W3M5"/>
<keyword evidence="1" id="KW-0597">Phosphoprotein</keyword>
<keyword evidence="5 6" id="KW-0862">Zinc</keyword>
<evidence type="ECO:0000256" key="7">
    <source>
        <dbReference type="SAM" id="MobiDB-lite"/>
    </source>
</evidence>
<dbReference type="PANTHER" id="PTHR13119">
    <property type="entry name" value="ZINC FINGER CCCH DOMAIN-CONTAINING PROTEI"/>
    <property type="match status" value="1"/>
</dbReference>
<dbReference type="STRING" id="60517.A0A0R3W3M5"/>
<organism evidence="11">
    <name type="scientific">Taenia asiatica</name>
    <name type="common">Asian tapeworm</name>
    <dbReference type="NCBI Taxonomy" id="60517"/>
    <lineage>
        <taxon>Eukaryota</taxon>
        <taxon>Metazoa</taxon>
        <taxon>Spiralia</taxon>
        <taxon>Lophotrochozoa</taxon>
        <taxon>Platyhelminthes</taxon>
        <taxon>Cestoda</taxon>
        <taxon>Eucestoda</taxon>
        <taxon>Cyclophyllidea</taxon>
        <taxon>Taeniidae</taxon>
        <taxon>Taenia</taxon>
    </lineage>
</organism>
<accession>A0A0R3W3M5</accession>
<proteinExistence type="predicted"/>
<feature type="region of interest" description="Disordered" evidence="7">
    <location>
        <begin position="1"/>
        <end position="50"/>
    </location>
</feature>
<keyword evidence="10" id="KW-1185">Reference proteome</keyword>
<feature type="compositionally biased region" description="Acidic residues" evidence="7">
    <location>
        <begin position="1"/>
        <end position="22"/>
    </location>
</feature>
<evidence type="ECO:0000256" key="3">
    <source>
        <dbReference type="ARBA" id="ARBA00022737"/>
    </source>
</evidence>
<keyword evidence="3" id="KW-0677">Repeat</keyword>
<evidence type="ECO:0000313" key="10">
    <source>
        <dbReference type="Proteomes" id="UP000282613"/>
    </source>
</evidence>
<dbReference type="PANTHER" id="PTHR13119:SF12">
    <property type="entry name" value="PROTEIN SUPPRESSOR OF SABLE"/>
    <property type="match status" value="1"/>
</dbReference>
<dbReference type="OrthoDB" id="411372at2759"/>
<feature type="domain" description="C3H1-type" evidence="8">
    <location>
        <begin position="116"/>
        <end position="143"/>
    </location>
</feature>
<dbReference type="Proteomes" id="UP000282613">
    <property type="component" value="Unassembled WGS sequence"/>
</dbReference>
<evidence type="ECO:0000313" key="11">
    <source>
        <dbReference type="WBParaSite" id="TASK_0000453601-mRNA-1"/>
    </source>
</evidence>
<dbReference type="GO" id="GO:0045892">
    <property type="term" value="P:negative regulation of DNA-templated transcription"/>
    <property type="evidence" value="ECO:0007669"/>
    <property type="project" value="InterPro"/>
</dbReference>
<dbReference type="Pfam" id="PF00642">
    <property type="entry name" value="zf-CCCH"/>
    <property type="match status" value="1"/>
</dbReference>
<dbReference type="WBParaSite" id="TASK_0000453601-mRNA-1">
    <property type="protein sequence ID" value="TASK_0000453601-mRNA-1"/>
    <property type="gene ID" value="TASK_0000453601"/>
</dbReference>
<feature type="region of interest" description="Disordered" evidence="7">
    <location>
        <begin position="261"/>
        <end position="413"/>
    </location>
</feature>
<evidence type="ECO:0000313" key="9">
    <source>
        <dbReference type="EMBL" id="VDK33600.1"/>
    </source>
</evidence>
<dbReference type="GO" id="GO:0003723">
    <property type="term" value="F:RNA binding"/>
    <property type="evidence" value="ECO:0007669"/>
    <property type="project" value="InterPro"/>
</dbReference>
<feature type="compositionally biased region" description="Pro residues" evidence="7">
    <location>
        <begin position="345"/>
        <end position="354"/>
    </location>
</feature>
<feature type="region of interest" description="Disordered" evidence="7">
    <location>
        <begin position="479"/>
        <end position="505"/>
    </location>
</feature>
<dbReference type="InterPro" id="IPR054361">
    <property type="entry name" value="Znf-CCCH_ZC3H4/6/8"/>
</dbReference>
<dbReference type="InterPro" id="IPR045124">
    <property type="entry name" value="Su(sable)-like"/>
</dbReference>
<evidence type="ECO:0000259" key="8">
    <source>
        <dbReference type="PROSITE" id="PS50103"/>
    </source>
</evidence>
<feature type="zinc finger region" description="C3H1-type" evidence="6">
    <location>
        <begin position="145"/>
        <end position="172"/>
    </location>
</feature>
<feature type="compositionally biased region" description="Basic and acidic residues" evidence="7">
    <location>
        <begin position="284"/>
        <end position="302"/>
    </location>
</feature>
<feature type="compositionally biased region" description="Pro residues" evidence="7">
    <location>
        <begin position="303"/>
        <end position="323"/>
    </location>
</feature>
<evidence type="ECO:0000256" key="2">
    <source>
        <dbReference type="ARBA" id="ARBA00022723"/>
    </source>
</evidence>
<feature type="compositionally biased region" description="Polar residues" evidence="7">
    <location>
        <begin position="366"/>
        <end position="384"/>
    </location>
</feature>
<reference evidence="9 10" key="2">
    <citation type="submission" date="2018-11" db="EMBL/GenBank/DDBJ databases">
        <authorList>
            <consortium name="Pathogen Informatics"/>
        </authorList>
    </citation>
    <scope>NUCLEOTIDE SEQUENCE [LARGE SCALE GENOMIC DNA]</scope>
</reference>
<evidence type="ECO:0000256" key="5">
    <source>
        <dbReference type="ARBA" id="ARBA00022833"/>
    </source>
</evidence>
<dbReference type="GO" id="GO:0008270">
    <property type="term" value="F:zinc ion binding"/>
    <property type="evidence" value="ECO:0007669"/>
    <property type="project" value="UniProtKB-KW"/>
</dbReference>
<dbReference type="PROSITE" id="PS50103">
    <property type="entry name" value="ZF_C3H1"/>
    <property type="match status" value="3"/>
</dbReference>
<dbReference type="Gene3D" id="4.10.1000.10">
    <property type="entry name" value="Zinc finger, CCCH-type"/>
    <property type="match status" value="1"/>
</dbReference>
<dbReference type="EMBL" id="UYRS01018355">
    <property type="protein sequence ID" value="VDK33600.1"/>
    <property type="molecule type" value="Genomic_DNA"/>
</dbReference>